<dbReference type="BioCyc" id="FPRA718252:G1375-1894-MONOMER"/>
<dbReference type="Proteomes" id="UP000008804">
    <property type="component" value="Chromosome"/>
</dbReference>
<reference evidence="1 2" key="1">
    <citation type="submission" date="2010-03" db="EMBL/GenBank/DDBJ databases">
        <title>The genome sequence of Faecalibacterium prausnitzii L2/6.</title>
        <authorList>
            <consortium name="metaHIT consortium -- http://www.metahit.eu/"/>
            <person name="Pajon A."/>
            <person name="Turner K."/>
            <person name="Parkhill J."/>
            <person name="Duncan S."/>
            <person name="Flint H."/>
        </authorList>
    </citation>
    <scope>NUCLEOTIDE SEQUENCE [LARGE SCALE GENOMIC DNA]</scope>
    <source>
        <strain evidence="2">L2-6</strain>
    </source>
</reference>
<gene>
    <name evidence="1" type="ORF">FP2_22320</name>
</gene>
<evidence type="ECO:0000313" key="2">
    <source>
        <dbReference type="Proteomes" id="UP000008804"/>
    </source>
</evidence>
<dbReference type="AlphaFoldDB" id="D4JZY9"/>
<dbReference type="KEGG" id="fpr:FP2_22320"/>
<protein>
    <submittedName>
        <fullName evidence="1">Uncharacterized protein</fullName>
    </submittedName>
</protein>
<dbReference type="EMBL" id="FP929045">
    <property type="protein sequence ID" value="CBK99588.1"/>
    <property type="molecule type" value="Genomic_DNA"/>
</dbReference>
<dbReference type="HOGENOM" id="CLU_3424724_0_0_9"/>
<organism evidence="1 2">
    <name type="scientific">Faecalibacterium prausnitzii L2-6</name>
    <dbReference type="NCBI Taxonomy" id="718252"/>
    <lineage>
        <taxon>Bacteria</taxon>
        <taxon>Bacillati</taxon>
        <taxon>Bacillota</taxon>
        <taxon>Clostridia</taxon>
        <taxon>Eubacteriales</taxon>
        <taxon>Oscillospiraceae</taxon>
        <taxon>Faecalibacterium</taxon>
    </lineage>
</organism>
<sequence>MQFLTHIIFLLNLLKTLINHFS</sequence>
<keyword evidence="2" id="KW-1185">Reference proteome</keyword>
<proteinExistence type="predicted"/>
<name>D4JZY9_9FIRM</name>
<evidence type="ECO:0000313" key="1">
    <source>
        <dbReference type="EMBL" id="CBK99588.1"/>
    </source>
</evidence>
<reference evidence="1 2" key="2">
    <citation type="submission" date="2010-03" db="EMBL/GenBank/DDBJ databases">
        <authorList>
            <person name="Pajon A."/>
        </authorList>
    </citation>
    <scope>NUCLEOTIDE SEQUENCE [LARGE SCALE GENOMIC DNA]</scope>
    <source>
        <strain evidence="2">L2-6</strain>
    </source>
</reference>
<accession>D4JZY9</accession>